<gene>
    <name evidence="2" type="ORF">APZ42_016857</name>
</gene>
<dbReference type="Proteomes" id="UP000076858">
    <property type="component" value="Unassembled WGS sequence"/>
</dbReference>
<evidence type="ECO:0000256" key="1">
    <source>
        <dbReference type="SAM" id="Phobius"/>
    </source>
</evidence>
<reference evidence="2 3" key="1">
    <citation type="submission" date="2016-03" db="EMBL/GenBank/DDBJ databases">
        <title>EvidentialGene: Evidence-directed Construction of Genes on Genomes.</title>
        <authorList>
            <person name="Gilbert D.G."/>
            <person name="Choi J.-H."/>
            <person name="Mockaitis K."/>
            <person name="Colbourne J."/>
            <person name="Pfrender M."/>
        </authorList>
    </citation>
    <scope>NUCLEOTIDE SEQUENCE [LARGE SCALE GENOMIC DNA]</scope>
    <source>
        <strain evidence="2 3">Xinb3</strain>
        <tissue evidence="2">Complete organism</tissue>
    </source>
</reference>
<feature type="transmembrane region" description="Helical" evidence="1">
    <location>
        <begin position="15"/>
        <end position="32"/>
    </location>
</feature>
<keyword evidence="1" id="KW-0472">Membrane</keyword>
<name>A0A165A6Z9_9CRUS</name>
<dbReference type="EMBL" id="LRGB01000642">
    <property type="protein sequence ID" value="KZS17248.1"/>
    <property type="molecule type" value="Genomic_DNA"/>
</dbReference>
<proteinExistence type="predicted"/>
<keyword evidence="3" id="KW-1185">Reference proteome</keyword>
<accession>A0A165A6Z9</accession>
<protein>
    <submittedName>
        <fullName evidence="2">Uncharacterized protein</fullName>
    </submittedName>
</protein>
<evidence type="ECO:0000313" key="2">
    <source>
        <dbReference type="EMBL" id="KZS17248.1"/>
    </source>
</evidence>
<dbReference type="AlphaFoldDB" id="A0A165A6Z9"/>
<keyword evidence="1" id="KW-1133">Transmembrane helix</keyword>
<sequence length="119" mass="14029">MPFLYYTRKKCSGHLKHLFVLFVSFFLVEILFKKNKKQNPAQVLLFFHRFRVMPIKTRFPFNTSRNLMTAIALKFSSIVCPSLCHQLLLVVQVLEHVRTLRPRLYRTAATKTVKDKCIA</sequence>
<comment type="caution">
    <text evidence="2">The sequence shown here is derived from an EMBL/GenBank/DDBJ whole genome shotgun (WGS) entry which is preliminary data.</text>
</comment>
<organism evidence="2 3">
    <name type="scientific">Daphnia magna</name>
    <dbReference type="NCBI Taxonomy" id="35525"/>
    <lineage>
        <taxon>Eukaryota</taxon>
        <taxon>Metazoa</taxon>
        <taxon>Ecdysozoa</taxon>
        <taxon>Arthropoda</taxon>
        <taxon>Crustacea</taxon>
        <taxon>Branchiopoda</taxon>
        <taxon>Diplostraca</taxon>
        <taxon>Cladocera</taxon>
        <taxon>Anomopoda</taxon>
        <taxon>Daphniidae</taxon>
        <taxon>Daphnia</taxon>
    </lineage>
</organism>
<keyword evidence="1" id="KW-0812">Transmembrane</keyword>
<evidence type="ECO:0000313" key="3">
    <source>
        <dbReference type="Proteomes" id="UP000076858"/>
    </source>
</evidence>